<dbReference type="Proteomes" id="UP000027037">
    <property type="component" value="Unassembled WGS sequence"/>
</dbReference>
<comment type="caution">
    <text evidence="1">The sequence shown here is derived from an EMBL/GenBank/DDBJ whole genome shotgun (WGS) entry which is preliminary data.</text>
</comment>
<gene>
    <name evidence="1" type="ORF">HY29_10895</name>
</gene>
<proteinExistence type="predicted"/>
<accession>A0A062UGB3</accession>
<organism evidence="1 2">
    <name type="scientific">Hyphomonas beringensis</name>
    <dbReference type="NCBI Taxonomy" id="1280946"/>
    <lineage>
        <taxon>Bacteria</taxon>
        <taxon>Pseudomonadati</taxon>
        <taxon>Pseudomonadota</taxon>
        <taxon>Alphaproteobacteria</taxon>
        <taxon>Hyphomonadales</taxon>
        <taxon>Hyphomonadaceae</taxon>
        <taxon>Hyphomonas</taxon>
    </lineage>
</organism>
<keyword evidence="2" id="KW-1185">Reference proteome</keyword>
<evidence type="ECO:0000313" key="2">
    <source>
        <dbReference type="Proteomes" id="UP000027037"/>
    </source>
</evidence>
<evidence type="ECO:0000313" key="1">
    <source>
        <dbReference type="EMBL" id="KCZ55624.1"/>
    </source>
</evidence>
<dbReference type="AlphaFoldDB" id="A0A062UGB3"/>
<dbReference type="EMBL" id="AWFF01000028">
    <property type="protein sequence ID" value="KCZ55624.1"/>
    <property type="molecule type" value="Genomic_DNA"/>
</dbReference>
<name>A0A062UGB3_9PROT</name>
<reference evidence="1 2" key="1">
    <citation type="journal article" date="2014" name="Antonie Van Leeuwenhoek">
        <title>Hyphomonas beringensis sp. nov. and Hyphomonas chukchiensis sp. nov., isolated from surface seawater of the Bering Sea and Chukchi Sea.</title>
        <authorList>
            <person name="Li C."/>
            <person name="Lai Q."/>
            <person name="Li G."/>
            <person name="Dong C."/>
            <person name="Wang J."/>
            <person name="Liao Y."/>
            <person name="Shao Z."/>
        </authorList>
    </citation>
    <scope>NUCLEOTIDE SEQUENCE [LARGE SCALE GENOMIC DNA]</scope>
    <source>
        <strain evidence="1 2">25B14_1</strain>
    </source>
</reference>
<dbReference type="STRING" id="1280946.HY29_10895"/>
<protein>
    <submittedName>
        <fullName evidence="1">Uncharacterized protein</fullName>
    </submittedName>
</protein>
<sequence length="56" mass="6188">MVQFKIYGLLPVVTVVLLPEQLSKIPMSDAELILIMNQLARLMGAADGLRARQHAL</sequence>